<dbReference type="InterPro" id="IPR010979">
    <property type="entry name" value="Ribosomal_uS13-like_H2TH"/>
</dbReference>
<dbReference type="Pfam" id="PF06831">
    <property type="entry name" value="H2TH"/>
    <property type="match status" value="1"/>
</dbReference>
<comment type="subunit">
    <text evidence="4">Monomer.</text>
</comment>
<dbReference type="InterPro" id="IPR015886">
    <property type="entry name" value="H2TH_FPG"/>
</dbReference>
<dbReference type="FunFam" id="1.10.8.50:FF:000003">
    <property type="entry name" value="Formamidopyrimidine-DNA glycosylase"/>
    <property type="match status" value="1"/>
</dbReference>
<evidence type="ECO:0000256" key="18">
    <source>
        <dbReference type="ARBA" id="ARBA00030638"/>
    </source>
</evidence>
<evidence type="ECO:0000256" key="20">
    <source>
        <dbReference type="PROSITE-ProRule" id="PRU00391"/>
    </source>
</evidence>
<keyword evidence="16" id="KW-0511">Multifunctional enzyme</keyword>
<protein>
    <recommendedName>
        <fullName evidence="7">Formamidopyrimidine-DNA glycosylase</fullName>
        <ecNumber evidence="5">3.2.2.23</ecNumber>
        <ecNumber evidence="6">4.2.99.18</ecNumber>
    </recommendedName>
    <alternativeName>
        <fullName evidence="18">DNA-(apurinic or apyrimidinic site) lyase MutM</fullName>
    </alternativeName>
</protein>
<comment type="catalytic activity">
    <reaction evidence="19">
        <text>2'-deoxyribonucleotide-(2'-deoxyribose 5'-phosphate)-2'-deoxyribonucleotide-DNA = a 3'-end 2'-deoxyribonucleotide-(2,3-dehydro-2,3-deoxyribose 5'-phosphate)-DNA + a 5'-end 5'-phospho-2'-deoxyribonucleoside-DNA + H(+)</text>
        <dbReference type="Rhea" id="RHEA:66592"/>
        <dbReference type="Rhea" id="RHEA-COMP:13180"/>
        <dbReference type="Rhea" id="RHEA-COMP:16897"/>
        <dbReference type="Rhea" id="RHEA-COMP:17067"/>
        <dbReference type="ChEBI" id="CHEBI:15378"/>
        <dbReference type="ChEBI" id="CHEBI:136412"/>
        <dbReference type="ChEBI" id="CHEBI:157695"/>
        <dbReference type="ChEBI" id="CHEBI:167181"/>
        <dbReference type="EC" id="4.2.99.18"/>
    </reaction>
</comment>
<dbReference type="EMBL" id="FNBU01000009">
    <property type="protein sequence ID" value="SDF38439.1"/>
    <property type="molecule type" value="Genomic_DNA"/>
</dbReference>
<accession>A0A1G7KNU1</accession>
<evidence type="ECO:0000256" key="10">
    <source>
        <dbReference type="ARBA" id="ARBA00022771"/>
    </source>
</evidence>
<keyword evidence="12" id="KW-0862">Zinc</keyword>
<comment type="similarity">
    <text evidence="3">Belongs to the FPG family.</text>
</comment>
<evidence type="ECO:0000256" key="19">
    <source>
        <dbReference type="ARBA" id="ARBA00044632"/>
    </source>
</evidence>
<dbReference type="SMART" id="SM01232">
    <property type="entry name" value="H2TH"/>
    <property type="match status" value="1"/>
</dbReference>
<evidence type="ECO:0000256" key="5">
    <source>
        <dbReference type="ARBA" id="ARBA00012024"/>
    </source>
</evidence>
<dbReference type="SMART" id="SM00898">
    <property type="entry name" value="Fapy_DNA_glyco"/>
    <property type="match status" value="1"/>
</dbReference>
<dbReference type="STRING" id="1123285.SAMN05660235_01385"/>
<dbReference type="InterPro" id="IPR015887">
    <property type="entry name" value="DNA_glyclase_Znf_dom_DNA_BS"/>
</dbReference>
<dbReference type="PROSITE" id="PS51066">
    <property type="entry name" value="ZF_FPG_2"/>
    <property type="match status" value="1"/>
</dbReference>
<keyword evidence="14" id="KW-0234">DNA repair</keyword>
<dbReference type="InterPro" id="IPR020629">
    <property type="entry name" value="FPG_Glyclase"/>
</dbReference>
<reference evidence="24" key="1">
    <citation type="submission" date="2016-10" db="EMBL/GenBank/DDBJ databases">
        <authorList>
            <person name="Varghese N."/>
            <person name="Submissions S."/>
        </authorList>
    </citation>
    <scope>NUCLEOTIDE SEQUENCE [LARGE SCALE GENOMIC DNA]</scope>
    <source>
        <strain evidence="24">DSM 23256</strain>
    </source>
</reference>
<dbReference type="InterPro" id="IPR010663">
    <property type="entry name" value="Znf_FPG/IleRS"/>
</dbReference>
<evidence type="ECO:0000256" key="2">
    <source>
        <dbReference type="ARBA" id="ARBA00001947"/>
    </source>
</evidence>
<dbReference type="PANTHER" id="PTHR22993:SF9">
    <property type="entry name" value="FORMAMIDOPYRIMIDINE-DNA GLYCOSYLASE"/>
    <property type="match status" value="1"/>
</dbReference>
<gene>
    <name evidence="23" type="ORF">SAMN05660235_01385</name>
</gene>
<dbReference type="NCBIfam" id="TIGR00577">
    <property type="entry name" value="fpg"/>
    <property type="match status" value="1"/>
</dbReference>
<comment type="cofactor">
    <cofactor evidence="2">
        <name>Zn(2+)</name>
        <dbReference type="ChEBI" id="CHEBI:29105"/>
    </cofactor>
</comment>
<dbReference type="OrthoDB" id="9800855at2"/>
<dbReference type="Pfam" id="PF06827">
    <property type="entry name" value="zf-FPG_IleRS"/>
    <property type="match status" value="1"/>
</dbReference>
<evidence type="ECO:0000256" key="1">
    <source>
        <dbReference type="ARBA" id="ARBA00001668"/>
    </source>
</evidence>
<dbReference type="SUPFAM" id="SSF46946">
    <property type="entry name" value="S13-like H2TH domain"/>
    <property type="match status" value="1"/>
</dbReference>
<keyword evidence="15 23" id="KW-0456">Lyase</keyword>
<keyword evidence="10 20" id="KW-0863">Zinc-finger</keyword>
<sequence>MPEIPEIETLRKHLARSVEGKKIAEVEVSRPKTLNTSPELFQQALIAQEICQVQRRAKILVLSLTNTFSFIVHFMLEGFVRFYYKNEIIAKRPSILLGFDNGERLAFFKMNLGYIHLVPTADLAQTPELAALGPEPLSPAFTYDIFNNLLQQHKGMIKPLLIDQKFIAGIGNVYSNEVLFCSQILPTRKSSTLSEEEKQSLYRCIRRILNDAINYGGVYEEKFSSDDTITGGYTPHLQVAYRTGEPCYVCGTPIQTKRVGGRNAFFCPVCQH</sequence>
<feature type="domain" description="FPG-type" evidence="21">
    <location>
        <begin position="238"/>
        <end position="272"/>
    </location>
</feature>
<evidence type="ECO:0000256" key="8">
    <source>
        <dbReference type="ARBA" id="ARBA00022723"/>
    </source>
</evidence>
<organism evidence="23 24">
    <name type="scientific">Sporolituus thermophilus DSM 23256</name>
    <dbReference type="NCBI Taxonomy" id="1123285"/>
    <lineage>
        <taxon>Bacteria</taxon>
        <taxon>Bacillati</taxon>
        <taxon>Bacillota</taxon>
        <taxon>Negativicutes</taxon>
        <taxon>Selenomonadales</taxon>
        <taxon>Sporomusaceae</taxon>
        <taxon>Sporolituus</taxon>
    </lineage>
</organism>
<dbReference type="PANTHER" id="PTHR22993">
    <property type="entry name" value="FORMAMIDOPYRIMIDINE-DNA GLYCOSYLASE"/>
    <property type="match status" value="1"/>
</dbReference>
<dbReference type="PROSITE" id="PS01242">
    <property type="entry name" value="ZF_FPG_1"/>
    <property type="match status" value="1"/>
</dbReference>
<dbReference type="InterPro" id="IPR012319">
    <property type="entry name" value="FPG_cat"/>
</dbReference>
<dbReference type="Gene3D" id="3.20.190.10">
    <property type="entry name" value="MutM-like, N-terminal"/>
    <property type="match status" value="1"/>
</dbReference>
<dbReference type="GO" id="GO:0006284">
    <property type="term" value="P:base-excision repair"/>
    <property type="evidence" value="ECO:0007669"/>
    <property type="project" value="InterPro"/>
</dbReference>
<name>A0A1G7KNU1_9FIRM</name>
<evidence type="ECO:0000256" key="13">
    <source>
        <dbReference type="ARBA" id="ARBA00023125"/>
    </source>
</evidence>
<evidence type="ECO:0000256" key="16">
    <source>
        <dbReference type="ARBA" id="ARBA00023268"/>
    </source>
</evidence>
<dbReference type="PROSITE" id="PS51068">
    <property type="entry name" value="FPG_CAT"/>
    <property type="match status" value="1"/>
</dbReference>
<dbReference type="InterPro" id="IPR035937">
    <property type="entry name" value="FPG_N"/>
</dbReference>
<keyword evidence="24" id="KW-1185">Reference proteome</keyword>
<dbReference type="EC" id="3.2.2.23" evidence="5"/>
<dbReference type="SUPFAM" id="SSF81624">
    <property type="entry name" value="N-terminal domain of MutM-like DNA repair proteins"/>
    <property type="match status" value="1"/>
</dbReference>
<evidence type="ECO:0000259" key="22">
    <source>
        <dbReference type="PROSITE" id="PS51068"/>
    </source>
</evidence>
<evidence type="ECO:0000256" key="14">
    <source>
        <dbReference type="ARBA" id="ARBA00023204"/>
    </source>
</evidence>
<dbReference type="Proteomes" id="UP000243333">
    <property type="component" value="Unassembled WGS sequence"/>
</dbReference>
<dbReference type="GO" id="GO:0008270">
    <property type="term" value="F:zinc ion binding"/>
    <property type="evidence" value="ECO:0007669"/>
    <property type="project" value="UniProtKB-KW"/>
</dbReference>
<feature type="domain" description="Formamidopyrimidine-DNA glycosylase catalytic" evidence="22">
    <location>
        <begin position="2"/>
        <end position="106"/>
    </location>
</feature>
<dbReference type="NCBIfam" id="NF002211">
    <property type="entry name" value="PRK01103.1"/>
    <property type="match status" value="1"/>
</dbReference>
<dbReference type="RefSeq" id="WP_093689377.1">
    <property type="nucleotide sequence ID" value="NZ_FNBU01000009.1"/>
</dbReference>
<proteinExistence type="inferred from homology"/>
<dbReference type="SUPFAM" id="SSF57716">
    <property type="entry name" value="Glucocorticoid receptor-like (DNA-binding domain)"/>
    <property type="match status" value="1"/>
</dbReference>
<dbReference type="GO" id="GO:0034039">
    <property type="term" value="F:8-oxo-7,8-dihydroguanine DNA N-glycosylase activity"/>
    <property type="evidence" value="ECO:0007669"/>
    <property type="project" value="TreeGrafter"/>
</dbReference>
<evidence type="ECO:0000256" key="3">
    <source>
        <dbReference type="ARBA" id="ARBA00009409"/>
    </source>
</evidence>
<evidence type="ECO:0000256" key="11">
    <source>
        <dbReference type="ARBA" id="ARBA00022801"/>
    </source>
</evidence>
<keyword evidence="11" id="KW-0378">Hydrolase</keyword>
<keyword evidence="8" id="KW-0479">Metal-binding</keyword>
<dbReference type="Gene3D" id="1.10.8.50">
    <property type="match status" value="1"/>
</dbReference>
<dbReference type="GO" id="GO:0003690">
    <property type="term" value="F:double-stranded DNA binding"/>
    <property type="evidence" value="ECO:0007669"/>
    <property type="project" value="UniProtKB-ARBA"/>
</dbReference>
<dbReference type="AlphaFoldDB" id="A0A1G7KNU1"/>
<evidence type="ECO:0000256" key="12">
    <source>
        <dbReference type="ARBA" id="ARBA00022833"/>
    </source>
</evidence>
<evidence type="ECO:0000313" key="23">
    <source>
        <dbReference type="EMBL" id="SDF38439.1"/>
    </source>
</evidence>
<evidence type="ECO:0000256" key="9">
    <source>
        <dbReference type="ARBA" id="ARBA00022763"/>
    </source>
</evidence>
<dbReference type="InterPro" id="IPR000214">
    <property type="entry name" value="Znf_DNA_glyclase/AP_lyase"/>
</dbReference>
<comment type="catalytic activity">
    <reaction evidence="1">
        <text>Hydrolysis of DNA containing ring-opened 7-methylguanine residues, releasing 2,6-diamino-4-hydroxy-5-(N-methyl)formamidopyrimidine.</text>
        <dbReference type="EC" id="3.2.2.23"/>
    </reaction>
</comment>
<evidence type="ECO:0000256" key="7">
    <source>
        <dbReference type="ARBA" id="ARBA00016240"/>
    </source>
</evidence>
<dbReference type="Pfam" id="PF01149">
    <property type="entry name" value="Fapy_DNA_glyco"/>
    <property type="match status" value="1"/>
</dbReference>
<dbReference type="EC" id="4.2.99.18" evidence="6"/>
<evidence type="ECO:0000256" key="17">
    <source>
        <dbReference type="ARBA" id="ARBA00023295"/>
    </source>
</evidence>
<keyword evidence="13" id="KW-0238">DNA-binding</keyword>
<keyword evidence="17" id="KW-0326">Glycosidase</keyword>
<evidence type="ECO:0000256" key="4">
    <source>
        <dbReference type="ARBA" id="ARBA00011245"/>
    </source>
</evidence>
<dbReference type="GO" id="GO:0003684">
    <property type="term" value="F:damaged DNA binding"/>
    <property type="evidence" value="ECO:0007669"/>
    <property type="project" value="InterPro"/>
</dbReference>
<evidence type="ECO:0000259" key="21">
    <source>
        <dbReference type="PROSITE" id="PS51066"/>
    </source>
</evidence>
<evidence type="ECO:0000256" key="6">
    <source>
        <dbReference type="ARBA" id="ARBA00012720"/>
    </source>
</evidence>
<evidence type="ECO:0000313" key="24">
    <source>
        <dbReference type="Proteomes" id="UP000243333"/>
    </source>
</evidence>
<dbReference type="GO" id="GO:0140078">
    <property type="term" value="F:class I DNA-(apurinic or apyrimidinic site) endonuclease activity"/>
    <property type="evidence" value="ECO:0007669"/>
    <property type="project" value="UniProtKB-EC"/>
</dbReference>
<keyword evidence="9" id="KW-0227">DNA damage</keyword>
<evidence type="ECO:0000256" key="15">
    <source>
        <dbReference type="ARBA" id="ARBA00023239"/>
    </source>
</evidence>